<dbReference type="RefSeq" id="WP_167083113.1">
    <property type="nucleotide sequence ID" value="NZ_BAAADC010000001.1"/>
</dbReference>
<evidence type="ECO:0000313" key="3">
    <source>
        <dbReference type="Proteomes" id="UP000570514"/>
    </source>
</evidence>
<gene>
    <name evidence="2" type="ORF">FHS83_002304</name>
</gene>
<dbReference type="Gene3D" id="3.10.450.50">
    <property type="match status" value="1"/>
</dbReference>
<dbReference type="SUPFAM" id="SSF54427">
    <property type="entry name" value="NTF2-like"/>
    <property type="match status" value="1"/>
</dbReference>
<comment type="caution">
    <text evidence="2">The sequence shown here is derived from an EMBL/GenBank/DDBJ whole genome shotgun (WGS) entry which is preliminary data.</text>
</comment>
<reference evidence="2 3" key="1">
    <citation type="submission" date="2020-03" db="EMBL/GenBank/DDBJ databases">
        <title>Genomic Encyclopedia of Type Strains, Phase IV (KMG-IV): sequencing the most valuable type-strain genomes for metagenomic binning, comparative biology and taxonomic classification.</title>
        <authorList>
            <person name="Goeker M."/>
        </authorList>
    </citation>
    <scope>NUCLEOTIDE SEQUENCE [LARGE SCALE GENOMIC DNA]</scope>
    <source>
        <strain evidence="2 3">DSM 19867</strain>
    </source>
</reference>
<keyword evidence="2" id="KW-0413">Isomerase</keyword>
<protein>
    <submittedName>
        <fullName evidence="2">Ketosteroid isomerase-like protein</fullName>
    </submittedName>
</protein>
<keyword evidence="3" id="KW-1185">Reference proteome</keyword>
<dbReference type="Pfam" id="PF12680">
    <property type="entry name" value="SnoaL_2"/>
    <property type="match status" value="1"/>
</dbReference>
<dbReference type="InterPro" id="IPR037401">
    <property type="entry name" value="SnoaL-like"/>
</dbReference>
<dbReference type="AlphaFoldDB" id="A0A846MZX3"/>
<dbReference type="GO" id="GO:0016853">
    <property type="term" value="F:isomerase activity"/>
    <property type="evidence" value="ECO:0007669"/>
    <property type="project" value="UniProtKB-KW"/>
</dbReference>
<name>A0A846MZX3_9PROT</name>
<evidence type="ECO:0000259" key="1">
    <source>
        <dbReference type="Pfam" id="PF12680"/>
    </source>
</evidence>
<sequence length="109" mass="12203">MSLNLPAPIADYIEANKRLDLEGMMKHFAPDAVFRDNGKDFVGQTAIRKMLKEEAIAVKAIFEPDTSREEDGDIVLEGPAHGEFPGSPLRFTYRFKMEGDTIKTLETTV</sequence>
<proteinExistence type="predicted"/>
<organism evidence="2 3">
    <name type="scientific">Rhizomicrobium palustre</name>
    <dbReference type="NCBI Taxonomy" id="189966"/>
    <lineage>
        <taxon>Bacteria</taxon>
        <taxon>Pseudomonadati</taxon>
        <taxon>Pseudomonadota</taxon>
        <taxon>Alphaproteobacteria</taxon>
        <taxon>Micropepsales</taxon>
        <taxon>Micropepsaceae</taxon>
        <taxon>Rhizomicrobium</taxon>
    </lineage>
</organism>
<evidence type="ECO:0000313" key="2">
    <source>
        <dbReference type="EMBL" id="NIK88986.1"/>
    </source>
</evidence>
<dbReference type="EMBL" id="JAASRM010000001">
    <property type="protein sequence ID" value="NIK88986.1"/>
    <property type="molecule type" value="Genomic_DNA"/>
</dbReference>
<dbReference type="InterPro" id="IPR032710">
    <property type="entry name" value="NTF2-like_dom_sf"/>
</dbReference>
<dbReference type="Proteomes" id="UP000570514">
    <property type="component" value="Unassembled WGS sequence"/>
</dbReference>
<accession>A0A846MZX3</accession>
<feature type="domain" description="SnoaL-like" evidence="1">
    <location>
        <begin position="10"/>
        <end position="95"/>
    </location>
</feature>